<protein>
    <submittedName>
        <fullName evidence="3">Thioesterase family protein</fullName>
        <ecNumber evidence="3">3.1.2.-</ecNumber>
    </submittedName>
</protein>
<dbReference type="SUPFAM" id="SSF54637">
    <property type="entry name" value="Thioesterase/thiol ester dehydrase-isomerase"/>
    <property type="match status" value="1"/>
</dbReference>
<name>A0ABY8IXI0_9BACI</name>
<dbReference type="InterPro" id="IPR029069">
    <property type="entry name" value="HotDog_dom_sf"/>
</dbReference>
<dbReference type="CDD" id="cd00586">
    <property type="entry name" value="4HBT"/>
    <property type="match status" value="1"/>
</dbReference>
<dbReference type="EMBL" id="CP121671">
    <property type="protein sequence ID" value="WFT73999.1"/>
    <property type="molecule type" value="Genomic_DNA"/>
</dbReference>
<evidence type="ECO:0000313" key="3">
    <source>
        <dbReference type="EMBL" id="WFT73999.1"/>
    </source>
</evidence>
<dbReference type="GO" id="GO:0016787">
    <property type="term" value="F:hydrolase activity"/>
    <property type="evidence" value="ECO:0007669"/>
    <property type="project" value="UniProtKB-KW"/>
</dbReference>
<evidence type="ECO:0000256" key="1">
    <source>
        <dbReference type="ARBA" id="ARBA00005953"/>
    </source>
</evidence>
<gene>
    <name evidence="3" type="ORF">P9989_16725</name>
</gene>
<evidence type="ECO:0000313" key="4">
    <source>
        <dbReference type="Proteomes" id="UP001221597"/>
    </source>
</evidence>
<dbReference type="Pfam" id="PF13279">
    <property type="entry name" value="4HBT_2"/>
    <property type="match status" value="1"/>
</dbReference>
<keyword evidence="4" id="KW-1185">Reference proteome</keyword>
<evidence type="ECO:0000256" key="2">
    <source>
        <dbReference type="ARBA" id="ARBA00022801"/>
    </source>
</evidence>
<sequence>MNHECEVRVRFCETDTAGHVNNTSYFIYLEEARGKFFEDVLPDHSETLGRFIIASTKCDFLSQAYFGQILKVSTWISYVGTKSFRFHHEIKAADSGVVIAKAEAAIVCFNYKEQKSEPISEDLREILTGRLVTN</sequence>
<comment type="similarity">
    <text evidence="1">Belongs to the 4-hydroxybenzoyl-CoA thioesterase family.</text>
</comment>
<dbReference type="EC" id="3.1.2.-" evidence="3"/>
<accession>A0ABY8IXI0</accession>
<dbReference type="PANTHER" id="PTHR31793:SF27">
    <property type="entry name" value="NOVEL THIOESTERASE SUPERFAMILY DOMAIN AND SAPOSIN A-TYPE DOMAIN CONTAINING PROTEIN (0610012H03RIK)"/>
    <property type="match status" value="1"/>
</dbReference>
<dbReference type="RefSeq" id="WP_283076003.1">
    <property type="nucleotide sequence ID" value="NZ_CP121671.1"/>
</dbReference>
<dbReference type="Proteomes" id="UP001221597">
    <property type="component" value="Chromosome"/>
</dbReference>
<dbReference type="PANTHER" id="PTHR31793">
    <property type="entry name" value="4-HYDROXYBENZOYL-COA THIOESTERASE FAMILY MEMBER"/>
    <property type="match status" value="1"/>
</dbReference>
<proteinExistence type="inferred from homology"/>
<dbReference type="InterPro" id="IPR050563">
    <property type="entry name" value="4-hydroxybenzoyl-CoA_TE"/>
</dbReference>
<organism evidence="3 4">
    <name type="scientific">Halobacillus naozhouensis</name>
    <dbReference type="NCBI Taxonomy" id="554880"/>
    <lineage>
        <taxon>Bacteria</taxon>
        <taxon>Bacillati</taxon>
        <taxon>Bacillota</taxon>
        <taxon>Bacilli</taxon>
        <taxon>Bacillales</taxon>
        <taxon>Bacillaceae</taxon>
        <taxon>Halobacillus</taxon>
    </lineage>
</organism>
<dbReference type="Gene3D" id="3.10.129.10">
    <property type="entry name" value="Hotdog Thioesterase"/>
    <property type="match status" value="1"/>
</dbReference>
<keyword evidence="2 3" id="KW-0378">Hydrolase</keyword>
<reference evidence="3 4" key="1">
    <citation type="submission" date="2023-04" db="EMBL/GenBank/DDBJ databases">
        <title>Genome sequence of Halobacillus naozhouensis KACC 21980.</title>
        <authorList>
            <person name="Kim S."/>
            <person name="Heo J."/>
            <person name="Kwon S.-W."/>
        </authorList>
    </citation>
    <scope>NUCLEOTIDE SEQUENCE [LARGE SCALE GENOMIC DNA]</scope>
    <source>
        <strain evidence="3 4">KCTC 13234</strain>
    </source>
</reference>